<organism evidence="2 3">
    <name type="scientific">Mycobacterium kyorinense</name>
    <dbReference type="NCBI Taxonomy" id="487514"/>
    <lineage>
        <taxon>Bacteria</taxon>
        <taxon>Bacillati</taxon>
        <taxon>Actinomycetota</taxon>
        <taxon>Actinomycetes</taxon>
        <taxon>Mycobacteriales</taxon>
        <taxon>Mycobacteriaceae</taxon>
        <taxon>Mycobacterium</taxon>
    </lineage>
</organism>
<accession>A0A1X1YJ34</accession>
<name>A0A1X1YJ34_9MYCO</name>
<dbReference type="InterPro" id="IPR000073">
    <property type="entry name" value="AB_hydrolase_1"/>
</dbReference>
<proteinExistence type="predicted"/>
<dbReference type="RefSeq" id="WP_052425568.1">
    <property type="nucleotide sequence ID" value="NZ_BBKA01000045.1"/>
</dbReference>
<dbReference type="OrthoDB" id="5422338at2"/>
<dbReference type="PANTHER" id="PTHR43433:SF1">
    <property type="entry name" value="BLL5160 PROTEIN"/>
    <property type="match status" value="1"/>
</dbReference>
<dbReference type="GO" id="GO:0003824">
    <property type="term" value="F:catalytic activity"/>
    <property type="evidence" value="ECO:0007669"/>
    <property type="project" value="UniProtKB-ARBA"/>
</dbReference>
<dbReference type="AlphaFoldDB" id="A0A1X1YJ34"/>
<dbReference type="Pfam" id="PF12697">
    <property type="entry name" value="Abhydrolase_6"/>
    <property type="match status" value="1"/>
</dbReference>
<comment type="caution">
    <text evidence="2">The sequence shown here is derived from an EMBL/GenBank/DDBJ whole genome shotgun (WGS) entry which is preliminary data.</text>
</comment>
<evidence type="ECO:0000313" key="2">
    <source>
        <dbReference type="EMBL" id="ORW11117.1"/>
    </source>
</evidence>
<evidence type="ECO:0000259" key="1">
    <source>
        <dbReference type="Pfam" id="PF12697"/>
    </source>
</evidence>
<dbReference type="PANTHER" id="PTHR43433">
    <property type="entry name" value="HYDROLASE, ALPHA/BETA FOLD FAMILY PROTEIN"/>
    <property type="match status" value="1"/>
</dbReference>
<sequence length="312" mass="32254">MVTTSDGVALSVREYGSCTAARTVVLLHGCCLNRVSWSLQIRELLRRWGTDIRIIAYDHRGHGDSGQALMNTYTVERLAADLAELQVALGVRGRVCFVGHSLGGMTALAYLGRPACDRPVEPKGLVLVATAAGRLAERGLGRLLATPAVDIAYGLVRRAPAGCDGAVRAVARPIWRQLARCGYGPGGMGRAALVEVAAGAINATPLATKAGFLRSLRGYDQYSTLAGITAKCIVVAGDADLLTPPSHARDLAAGIGGATLVQIAGAGHMLLQEAPQVITNAIDAVIWGNSCDASQGGHNTAQPMPDAAGAAS</sequence>
<dbReference type="SUPFAM" id="SSF53474">
    <property type="entry name" value="alpha/beta-Hydrolases"/>
    <property type="match status" value="1"/>
</dbReference>
<gene>
    <name evidence="2" type="ORF">AWC14_19605</name>
</gene>
<dbReference type="Gene3D" id="3.40.50.1820">
    <property type="entry name" value="alpha/beta hydrolase"/>
    <property type="match status" value="1"/>
</dbReference>
<dbReference type="InterPro" id="IPR050471">
    <property type="entry name" value="AB_hydrolase"/>
</dbReference>
<protein>
    <recommendedName>
        <fullName evidence="1">AB hydrolase-1 domain-containing protein</fullName>
    </recommendedName>
</protein>
<dbReference type="InterPro" id="IPR029058">
    <property type="entry name" value="AB_hydrolase_fold"/>
</dbReference>
<dbReference type="Proteomes" id="UP000193487">
    <property type="component" value="Unassembled WGS sequence"/>
</dbReference>
<feature type="domain" description="AB hydrolase-1" evidence="1">
    <location>
        <begin position="24"/>
        <end position="278"/>
    </location>
</feature>
<keyword evidence="3" id="KW-1185">Reference proteome</keyword>
<dbReference type="EMBL" id="LQPE01000010">
    <property type="protein sequence ID" value="ORW11117.1"/>
    <property type="molecule type" value="Genomic_DNA"/>
</dbReference>
<evidence type="ECO:0000313" key="3">
    <source>
        <dbReference type="Proteomes" id="UP000193487"/>
    </source>
</evidence>
<reference evidence="2 3" key="1">
    <citation type="submission" date="2016-01" db="EMBL/GenBank/DDBJ databases">
        <title>The new phylogeny of the genus Mycobacterium.</title>
        <authorList>
            <person name="Tarcisio F."/>
            <person name="Conor M."/>
            <person name="Antonella G."/>
            <person name="Elisabetta G."/>
            <person name="Giulia F.S."/>
            <person name="Sara T."/>
            <person name="Anna F."/>
            <person name="Clotilde B."/>
            <person name="Roberto B."/>
            <person name="Veronica D.S."/>
            <person name="Fabio R."/>
            <person name="Monica P."/>
            <person name="Olivier J."/>
            <person name="Enrico T."/>
            <person name="Nicola S."/>
        </authorList>
    </citation>
    <scope>NUCLEOTIDE SEQUENCE [LARGE SCALE GENOMIC DNA]</scope>
    <source>
        <strain evidence="2 3">DSM 45166</strain>
    </source>
</reference>